<dbReference type="InParanoid" id="A0A2T2ZYR8"/>
<dbReference type="EMBL" id="KZ678555">
    <property type="protein sequence ID" value="PSR79770.1"/>
    <property type="molecule type" value="Genomic_DNA"/>
</dbReference>
<accession>A0A2T2ZYR8</accession>
<keyword evidence="2" id="KW-1133">Transmembrane helix</keyword>
<keyword evidence="2" id="KW-0812">Transmembrane</keyword>
<dbReference type="GO" id="GO:0000030">
    <property type="term" value="F:mannosyltransferase activity"/>
    <property type="evidence" value="ECO:0007669"/>
    <property type="project" value="TreeGrafter"/>
</dbReference>
<keyword evidence="2" id="KW-0472">Membrane</keyword>
<dbReference type="GO" id="GO:0006506">
    <property type="term" value="P:GPI anchor biosynthetic process"/>
    <property type="evidence" value="ECO:0007669"/>
    <property type="project" value="TreeGrafter"/>
</dbReference>
<keyword evidence="5" id="KW-1185">Reference proteome</keyword>
<name>A0A2T2ZYR8_9PEZI</name>
<evidence type="ECO:0000313" key="4">
    <source>
        <dbReference type="EMBL" id="PSR79770.1"/>
    </source>
</evidence>
<feature type="compositionally biased region" description="Polar residues" evidence="1">
    <location>
        <begin position="145"/>
        <end position="159"/>
    </location>
</feature>
<dbReference type="AlphaFoldDB" id="A0A2T2ZYR8"/>
<dbReference type="PANTHER" id="PTHR28022">
    <property type="entry name" value="GPI MANNOSYLTRANSFERASE 2 SUBUNIT PGA1"/>
    <property type="match status" value="1"/>
</dbReference>
<dbReference type="GO" id="GO:0031501">
    <property type="term" value="C:mannosyltransferase complex"/>
    <property type="evidence" value="ECO:0007669"/>
    <property type="project" value="TreeGrafter"/>
</dbReference>
<gene>
    <name evidence="4" type="ORF">BD289DRAFT_455699</name>
</gene>
<feature type="transmembrane region" description="Helical" evidence="2">
    <location>
        <begin position="210"/>
        <end position="228"/>
    </location>
</feature>
<evidence type="ECO:0000313" key="5">
    <source>
        <dbReference type="Proteomes" id="UP000241462"/>
    </source>
</evidence>
<feature type="signal peptide" evidence="3">
    <location>
        <begin position="1"/>
        <end position="19"/>
    </location>
</feature>
<reference evidence="4 5" key="1">
    <citation type="journal article" date="2018" name="Mycol. Prog.">
        <title>Coniella lustricola, a new species from submerged detritus.</title>
        <authorList>
            <person name="Raudabaugh D.B."/>
            <person name="Iturriaga T."/>
            <person name="Carver A."/>
            <person name="Mondo S."/>
            <person name="Pangilinan J."/>
            <person name="Lipzen A."/>
            <person name="He G."/>
            <person name="Amirebrahimi M."/>
            <person name="Grigoriev I.V."/>
            <person name="Miller A.N."/>
        </authorList>
    </citation>
    <scope>NUCLEOTIDE SEQUENCE [LARGE SCALE GENOMIC DNA]</scope>
    <source>
        <strain evidence="4 5">B22-T-1</strain>
    </source>
</reference>
<dbReference type="GO" id="GO:0005789">
    <property type="term" value="C:endoplasmic reticulum membrane"/>
    <property type="evidence" value="ECO:0007669"/>
    <property type="project" value="TreeGrafter"/>
</dbReference>
<dbReference type="OrthoDB" id="3360032at2759"/>
<evidence type="ECO:0000256" key="3">
    <source>
        <dbReference type="SAM" id="SignalP"/>
    </source>
</evidence>
<dbReference type="PANTHER" id="PTHR28022:SF1">
    <property type="entry name" value="GPI MANNOSYLTRANSFERASE 2 SUBUNIT PGA1"/>
    <property type="match status" value="1"/>
</dbReference>
<evidence type="ECO:0000256" key="1">
    <source>
        <dbReference type="SAM" id="MobiDB-lite"/>
    </source>
</evidence>
<protein>
    <submittedName>
        <fullName evidence="4">Uncharacterized protein</fullName>
    </submittedName>
</protein>
<organism evidence="4 5">
    <name type="scientific">Coniella lustricola</name>
    <dbReference type="NCBI Taxonomy" id="2025994"/>
    <lineage>
        <taxon>Eukaryota</taxon>
        <taxon>Fungi</taxon>
        <taxon>Dikarya</taxon>
        <taxon>Ascomycota</taxon>
        <taxon>Pezizomycotina</taxon>
        <taxon>Sordariomycetes</taxon>
        <taxon>Sordariomycetidae</taxon>
        <taxon>Diaporthales</taxon>
        <taxon>Schizoparmaceae</taxon>
        <taxon>Coniella</taxon>
    </lineage>
</organism>
<sequence length="250" mass="27390">MSLQSVICLLLTGISLCLANVEKAIFLGPEPVNIPQTGPSLANLYLDVLSPEDWSLRTLLDAVFPTAELPRGVDAWLILDRLTEGQRYEVRVCWLATQPTAFHLETYDLPTVFETPALITSLHNYSMTRQPSQDPPSPASSQPSTTRQKTAWSPASSTTGDDDESSILFLRISAAADYFTLNSALMHSPEPVVVDLILDPFLANVLPRSLVPTVGFIVLVVAASWVLARGVVVPYLTRLMAVVDDEKKEQ</sequence>
<proteinExistence type="predicted"/>
<feature type="region of interest" description="Disordered" evidence="1">
    <location>
        <begin position="127"/>
        <end position="163"/>
    </location>
</feature>
<dbReference type="Proteomes" id="UP000241462">
    <property type="component" value="Unassembled WGS sequence"/>
</dbReference>
<feature type="chain" id="PRO_5015759677" evidence="3">
    <location>
        <begin position="20"/>
        <end position="250"/>
    </location>
</feature>
<dbReference type="InterPro" id="IPR019433">
    <property type="entry name" value="GPI_ManTrfase_II_coact_Pga1"/>
</dbReference>
<keyword evidence="3" id="KW-0732">Signal</keyword>
<evidence type="ECO:0000256" key="2">
    <source>
        <dbReference type="SAM" id="Phobius"/>
    </source>
</evidence>